<feature type="region of interest" description="Disordered" evidence="1">
    <location>
        <begin position="70"/>
        <end position="110"/>
    </location>
</feature>
<reference evidence="4" key="1">
    <citation type="submission" date="2010-05" db="EMBL/GenBank/DDBJ databases">
        <title>The genome sequence of Magnaporthe poae strain ATCC 64411.</title>
        <authorList>
            <person name="Ma L.-J."/>
            <person name="Dead R."/>
            <person name="Young S."/>
            <person name="Zeng Q."/>
            <person name="Koehrsen M."/>
            <person name="Alvarado L."/>
            <person name="Berlin A."/>
            <person name="Chapman S.B."/>
            <person name="Chen Z."/>
            <person name="Freedman E."/>
            <person name="Gellesch M."/>
            <person name="Goldberg J."/>
            <person name="Griggs A."/>
            <person name="Gujja S."/>
            <person name="Heilman E.R."/>
            <person name="Heiman D."/>
            <person name="Hepburn T."/>
            <person name="Howarth C."/>
            <person name="Jen D."/>
            <person name="Larson L."/>
            <person name="Mehta T."/>
            <person name="Neiman D."/>
            <person name="Pearson M."/>
            <person name="Roberts A."/>
            <person name="Saif S."/>
            <person name="Shea T."/>
            <person name="Shenoy N."/>
            <person name="Sisk P."/>
            <person name="Stolte C."/>
            <person name="Sykes S."/>
            <person name="Walk T."/>
            <person name="White J."/>
            <person name="Yandava C."/>
            <person name="Haas B."/>
            <person name="Nusbaum C."/>
            <person name="Birren B."/>
        </authorList>
    </citation>
    <scope>NUCLEOTIDE SEQUENCE [LARGE SCALE GENOMIC DNA]</scope>
    <source>
        <strain evidence="4">ATCC 64411 / 73-15</strain>
    </source>
</reference>
<dbReference type="AlphaFoldDB" id="A0A0C4ECG4"/>
<dbReference type="EnsemblFungi" id="MAPG_10388T0">
    <property type="protein sequence ID" value="MAPG_10388T0"/>
    <property type="gene ID" value="MAPG_10388"/>
</dbReference>
<gene>
    <name evidence="2" type="ORF">MAPG_10388</name>
</gene>
<reference evidence="3" key="4">
    <citation type="journal article" date="2015" name="G3 (Bethesda)">
        <title>Genome sequences of three phytopathogenic species of the Magnaporthaceae family of fungi.</title>
        <authorList>
            <person name="Okagaki L.H."/>
            <person name="Nunes C.C."/>
            <person name="Sailsbery J."/>
            <person name="Clay B."/>
            <person name="Brown D."/>
            <person name="John T."/>
            <person name="Oh Y."/>
            <person name="Young N."/>
            <person name="Fitzgerald M."/>
            <person name="Haas B.J."/>
            <person name="Zeng Q."/>
            <person name="Young S."/>
            <person name="Adiconis X."/>
            <person name="Fan L."/>
            <person name="Levin J.Z."/>
            <person name="Mitchell T.K."/>
            <person name="Okubara P.A."/>
            <person name="Farman M.L."/>
            <person name="Kohn L.M."/>
            <person name="Birren B."/>
            <person name="Ma L.-J."/>
            <person name="Dean R.A."/>
        </authorList>
    </citation>
    <scope>NUCLEOTIDE SEQUENCE</scope>
    <source>
        <strain evidence="3">ATCC 64411 / 73-15</strain>
    </source>
</reference>
<evidence type="ECO:0000256" key="1">
    <source>
        <dbReference type="SAM" id="MobiDB-lite"/>
    </source>
</evidence>
<accession>A0A0C4ECG4</accession>
<reference evidence="2" key="3">
    <citation type="submission" date="2011-03" db="EMBL/GenBank/DDBJ databases">
        <title>Annotation of Magnaporthe poae ATCC 64411.</title>
        <authorList>
            <person name="Ma L.-J."/>
            <person name="Dead R."/>
            <person name="Young S.K."/>
            <person name="Zeng Q."/>
            <person name="Gargeya S."/>
            <person name="Fitzgerald M."/>
            <person name="Haas B."/>
            <person name="Abouelleil A."/>
            <person name="Alvarado L."/>
            <person name="Arachchi H.M."/>
            <person name="Berlin A."/>
            <person name="Brown A."/>
            <person name="Chapman S.B."/>
            <person name="Chen Z."/>
            <person name="Dunbar C."/>
            <person name="Freedman E."/>
            <person name="Gearin G."/>
            <person name="Gellesch M."/>
            <person name="Goldberg J."/>
            <person name="Griggs A."/>
            <person name="Gujja S."/>
            <person name="Heiman D."/>
            <person name="Howarth C."/>
            <person name="Larson L."/>
            <person name="Lui A."/>
            <person name="MacDonald P.J.P."/>
            <person name="Mehta T."/>
            <person name="Montmayeur A."/>
            <person name="Murphy C."/>
            <person name="Neiman D."/>
            <person name="Pearson M."/>
            <person name="Priest M."/>
            <person name="Roberts A."/>
            <person name="Saif S."/>
            <person name="Shea T."/>
            <person name="Shenoy N."/>
            <person name="Sisk P."/>
            <person name="Stolte C."/>
            <person name="Sykes S."/>
            <person name="Yandava C."/>
            <person name="Wortman J."/>
            <person name="Nusbaum C."/>
            <person name="Birren B."/>
        </authorList>
    </citation>
    <scope>NUCLEOTIDE SEQUENCE</scope>
    <source>
        <strain evidence="2">ATCC 64411</strain>
    </source>
</reference>
<dbReference type="VEuPathDB" id="FungiDB:MAPG_10388"/>
<dbReference type="EMBL" id="ADBL01002325">
    <property type="status" value="NOT_ANNOTATED_CDS"/>
    <property type="molecule type" value="Genomic_DNA"/>
</dbReference>
<dbReference type="Proteomes" id="UP000011715">
    <property type="component" value="Unassembled WGS sequence"/>
</dbReference>
<reference evidence="2" key="2">
    <citation type="submission" date="2010-05" db="EMBL/GenBank/DDBJ databases">
        <title>The Genome Sequence of Magnaporthe poae strain ATCC 64411.</title>
        <authorList>
            <consortium name="The Broad Institute Genome Sequencing Platform"/>
            <consortium name="Broad Institute Genome Sequencing Center for Infectious Disease"/>
            <person name="Ma L.-J."/>
            <person name="Dead R."/>
            <person name="Young S."/>
            <person name="Zeng Q."/>
            <person name="Koehrsen M."/>
            <person name="Alvarado L."/>
            <person name="Berlin A."/>
            <person name="Chapman S.B."/>
            <person name="Chen Z."/>
            <person name="Freedman E."/>
            <person name="Gellesch M."/>
            <person name="Goldberg J."/>
            <person name="Griggs A."/>
            <person name="Gujja S."/>
            <person name="Heilman E.R."/>
            <person name="Heiman D."/>
            <person name="Hepburn T."/>
            <person name="Howarth C."/>
            <person name="Jen D."/>
            <person name="Larson L."/>
            <person name="Mehta T."/>
            <person name="Neiman D."/>
            <person name="Pearson M."/>
            <person name="Roberts A."/>
            <person name="Saif S."/>
            <person name="Shea T."/>
            <person name="Shenoy N."/>
            <person name="Sisk P."/>
            <person name="Stolte C."/>
            <person name="Sykes S."/>
            <person name="Walk T."/>
            <person name="White J."/>
            <person name="Yandava C."/>
            <person name="Haas B."/>
            <person name="Nusbaum C."/>
            <person name="Birren B."/>
        </authorList>
    </citation>
    <scope>NUCLEOTIDE SEQUENCE</scope>
    <source>
        <strain evidence="2">ATCC 64411</strain>
    </source>
</reference>
<reference evidence="3" key="5">
    <citation type="submission" date="2015-06" db="UniProtKB">
        <authorList>
            <consortium name="EnsemblFungi"/>
        </authorList>
    </citation>
    <scope>IDENTIFICATION</scope>
    <source>
        <strain evidence="3">ATCC 64411</strain>
    </source>
</reference>
<evidence type="ECO:0000313" key="2">
    <source>
        <dbReference type="EMBL" id="KLU90535.1"/>
    </source>
</evidence>
<organism evidence="3 4">
    <name type="scientific">Magnaporthiopsis poae (strain ATCC 64411 / 73-15)</name>
    <name type="common">Kentucky bluegrass fungus</name>
    <name type="synonym">Magnaporthe poae</name>
    <dbReference type="NCBI Taxonomy" id="644358"/>
    <lineage>
        <taxon>Eukaryota</taxon>
        <taxon>Fungi</taxon>
        <taxon>Dikarya</taxon>
        <taxon>Ascomycota</taxon>
        <taxon>Pezizomycotina</taxon>
        <taxon>Sordariomycetes</taxon>
        <taxon>Sordariomycetidae</taxon>
        <taxon>Magnaporthales</taxon>
        <taxon>Magnaporthaceae</taxon>
        <taxon>Magnaporthiopsis</taxon>
    </lineage>
</organism>
<evidence type="ECO:0000313" key="3">
    <source>
        <dbReference type="EnsemblFungi" id="MAPG_10388T0"/>
    </source>
</evidence>
<keyword evidence="4" id="KW-1185">Reference proteome</keyword>
<sequence length="110" mass="11904">MNHHKGKQTLSSAPCFLSGAWLGIEAANEKDSDGRLSHDPVGRMGDWCPGFNGQRRRFIVCTASAGPSLAGIHDDSPSIQAKPAQPERKKVRREHTGRMDGPLALCPSSR</sequence>
<name>A0A0C4ECG4_MAGP6</name>
<proteinExistence type="predicted"/>
<protein>
    <submittedName>
        <fullName evidence="2 3">Uncharacterized protein</fullName>
    </submittedName>
</protein>
<evidence type="ECO:0000313" key="4">
    <source>
        <dbReference type="Proteomes" id="UP000011715"/>
    </source>
</evidence>
<dbReference type="EMBL" id="GL876975">
    <property type="protein sequence ID" value="KLU90535.1"/>
    <property type="molecule type" value="Genomic_DNA"/>
</dbReference>